<evidence type="ECO:0000313" key="8">
    <source>
        <dbReference type="EMBL" id="KAF7149035.1"/>
    </source>
</evidence>
<dbReference type="PANTHER" id="PTHR48016">
    <property type="entry name" value="MAP KINASE KINASE KINASE SSK2-RELATED-RELATED"/>
    <property type="match status" value="1"/>
</dbReference>
<feature type="region of interest" description="Disordered" evidence="6">
    <location>
        <begin position="761"/>
        <end position="795"/>
    </location>
</feature>
<dbReference type="GO" id="GO:0005524">
    <property type="term" value="F:ATP binding"/>
    <property type="evidence" value="ECO:0007669"/>
    <property type="project" value="UniProtKB-KW"/>
</dbReference>
<evidence type="ECO:0000259" key="7">
    <source>
        <dbReference type="PROSITE" id="PS50011"/>
    </source>
</evidence>
<keyword evidence="9" id="KW-1185">Reference proteome</keyword>
<dbReference type="InterPro" id="IPR011009">
    <property type="entry name" value="Kinase-like_dom_sf"/>
</dbReference>
<feature type="compositionally biased region" description="Low complexity" evidence="6">
    <location>
        <begin position="280"/>
        <end position="294"/>
    </location>
</feature>
<feature type="compositionally biased region" description="Polar residues" evidence="6">
    <location>
        <begin position="178"/>
        <end position="190"/>
    </location>
</feature>
<dbReference type="PANTHER" id="PTHR48016:SF45">
    <property type="entry name" value="OS04G0559800 PROTEIN"/>
    <property type="match status" value="1"/>
</dbReference>
<feature type="compositionally biased region" description="Low complexity" evidence="6">
    <location>
        <begin position="366"/>
        <end position="383"/>
    </location>
</feature>
<dbReference type="AlphaFoldDB" id="A0A834LQT3"/>
<evidence type="ECO:0000256" key="6">
    <source>
        <dbReference type="SAM" id="MobiDB-lite"/>
    </source>
</evidence>
<reference evidence="8" key="1">
    <citation type="submission" date="2019-11" db="EMBL/GenBank/DDBJ databases">
        <authorList>
            <person name="Liu Y."/>
            <person name="Hou J."/>
            <person name="Li T.-Q."/>
            <person name="Guan C.-H."/>
            <person name="Wu X."/>
            <person name="Wu H.-Z."/>
            <person name="Ling F."/>
            <person name="Zhang R."/>
            <person name="Shi X.-G."/>
            <person name="Ren J.-P."/>
            <person name="Chen E.-F."/>
            <person name="Sun J.-M."/>
        </authorList>
    </citation>
    <scope>NUCLEOTIDE SEQUENCE</scope>
    <source>
        <strain evidence="8">Adult_tree_wgs_1</strain>
        <tissue evidence="8">Leaves</tissue>
    </source>
</reference>
<dbReference type="FunFam" id="1.10.510.10:FF:001239">
    <property type="entry name" value="Predicted protein"/>
    <property type="match status" value="1"/>
</dbReference>
<comment type="similarity">
    <text evidence="1">Belongs to the protein kinase superfamily. STE Ser/Thr protein kinase family. MAP kinase kinase kinase subfamily.</text>
</comment>
<feature type="region of interest" description="Disordered" evidence="6">
    <location>
        <begin position="1"/>
        <end position="75"/>
    </location>
</feature>
<accession>A0A834LQT3</accession>
<feature type="compositionally biased region" description="Low complexity" evidence="6">
    <location>
        <begin position="768"/>
        <end position="788"/>
    </location>
</feature>
<protein>
    <recommendedName>
        <fullName evidence="7">Protein kinase domain-containing protein</fullName>
    </recommendedName>
</protein>
<keyword evidence="2" id="KW-0808">Transferase</keyword>
<dbReference type="InterPro" id="IPR000719">
    <property type="entry name" value="Prot_kinase_dom"/>
</dbReference>
<dbReference type="SUPFAM" id="SSF56112">
    <property type="entry name" value="Protein kinase-like (PK-like)"/>
    <property type="match status" value="1"/>
</dbReference>
<keyword evidence="5" id="KW-0067">ATP-binding</keyword>
<dbReference type="PROSITE" id="PS50011">
    <property type="entry name" value="PROTEIN_KINASE_DOM"/>
    <property type="match status" value="1"/>
</dbReference>
<feature type="region of interest" description="Disordered" evidence="6">
    <location>
        <begin position="279"/>
        <end position="404"/>
    </location>
</feature>
<dbReference type="SMART" id="SM00220">
    <property type="entry name" value="S_TKc"/>
    <property type="match status" value="1"/>
</dbReference>
<dbReference type="CDD" id="cd06632">
    <property type="entry name" value="STKc_MEKK1_plant"/>
    <property type="match status" value="1"/>
</dbReference>
<dbReference type="Pfam" id="PF00069">
    <property type="entry name" value="Pkinase"/>
    <property type="match status" value="1"/>
</dbReference>
<name>A0A834LQT3_RHOSS</name>
<dbReference type="Proteomes" id="UP000626092">
    <property type="component" value="Unassembled WGS sequence"/>
</dbReference>
<dbReference type="GO" id="GO:0004709">
    <property type="term" value="F:MAP kinase kinase kinase activity"/>
    <property type="evidence" value="ECO:0007669"/>
    <property type="project" value="TreeGrafter"/>
</dbReference>
<dbReference type="InterPro" id="IPR050538">
    <property type="entry name" value="MAP_kinase_kinase_kinase"/>
</dbReference>
<organism evidence="8 9">
    <name type="scientific">Rhododendron simsii</name>
    <name type="common">Sims's rhododendron</name>
    <dbReference type="NCBI Taxonomy" id="118357"/>
    <lineage>
        <taxon>Eukaryota</taxon>
        <taxon>Viridiplantae</taxon>
        <taxon>Streptophyta</taxon>
        <taxon>Embryophyta</taxon>
        <taxon>Tracheophyta</taxon>
        <taxon>Spermatophyta</taxon>
        <taxon>Magnoliopsida</taxon>
        <taxon>eudicotyledons</taxon>
        <taxon>Gunneridae</taxon>
        <taxon>Pentapetalae</taxon>
        <taxon>asterids</taxon>
        <taxon>Ericales</taxon>
        <taxon>Ericaceae</taxon>
        <taxon>Ericoideae</taxon>
        <taxon>Rhodoreae</taxon>
        <taxon>Rhododendron</taxon>
    </lineage>
</organism>
<sequence>MPSWWGKSSSKDSTKKAGKEGFIDSLQSLHRKFRIPSESKPGGKSGGSRRRTIDTVSEKGCQSLAASRSPSPSKLVARCQSFIDRPHPQPLPLPGLHRVGIVRTDSGISVPSKPRPEKCSKPLSFLPLPRSGCIRNRPDPADLDGDVINASFSSECSIDDSEDPTDSRQRSPLASDYENGSRTAVGSPSSMMPKDQSFMELKSREAIKPANQVSALSQKRRPLSNQVANLQVPCRGNFFSAPDSSMSSPSRSPMRAFGTEQAMNSAFWTGKTYPDLPLLGSGQCSSPGSGQNSGHNSMGGDMSGQFFWQPSRGSPEYSPIPSPRMNSPGPSSRIHSGAVTPLHPRAGGPTTDDGKQQSHRLPLPPITISNSSPFSHSNSAATSPSVPRSPGRAENPISPGSRWKKGKLLGRGTFGHVYLGFNSYNETEHVYFTSYSNFAPCLKRPYLASCPRLQCCSERGEMCAMKEVTLFSDDPKSKECAKQLGQEIALLSRLRHPNIVQYYGCEAVDDKLYIYLEYVSGGSIYKLLQEYGVFGESAIRSYTKQILSGLAYLHTKNTVHRDIKGANILVDPNGRIKLADFGMAKHITGQSCPLSFKGSPYWMAPEVIKNSNGCNLAVDIWSLGCTVLEMATTKPPWSQFEGVSNLSADVALIILVVAAMFKIGNSKDLPSIPDDLPDDGKDFVRLCLQRDPLHRPTAAQLLEHPFVKNAAPLERPIIGPELSDPPAGVPTAGKSLVREIHILRNISCPVSPIGSPLLYPRSPQHLNGRMSPSPISSPRTTSGSSTPLTGGGSSTIPFHQLNQSVFLQEGFGIKPKPPQSPYISSPSYHSPNHDIFRGVNSGSQIFQELLSSESDTFGKQFGRPNHGEPYDGQSVLADRVSQQLLRDNPKLSPSLDLSSCSPLPNRTNGI</sequence>
<evidence type="ECO:0000256" key="5">
    <source>
        <dbReference type="ARBA" id="ARBA00022840"/>
    </source>
</evidence>
<feature type="region of interest" description="Disordered" evidence="6">
    <location>
        <begin position="888"/>
        <end position="910"/>
    </location>
</feature>
<dbReference type="GO" id="GO:0005737">
    <property type="term" value="C:cytoplasm"/>
    <property type="evidence" value="ECO:0007669"/>
    <property type="project" value="TreeGrafter"/>
</dbReference>
<feature type="compositionally biased region" description="Low complexity" evidence="6">
    <location>
        <begin position="890"/>
        <end position="904"/>
    </location>
</feature>
<feature type="domain" description="Protein kinase" evidence="7">
    <location>
        <begin position="403"/>
        <end position="707"/>
    </location>
</feature>
<feature type="compositionally biased region" description="Basic and acidic residues" evidence="6">
    <location>
        <begin position="9"/>
        <end position="22"/>
    </location>
</feature>
<keyword evidence="4" id="KW-0418">Kinase</keyword>
<comment type="caution">
    <text evidence="8">The sequence shown here is derived from an EMBL/GenBank/DDBJ whole genome shotgun (WGS) entry which is preliminary data.</text>
</comment>
<keyword evidence="3" id="KW-0547">Nucleotide-binding</keyword>
<feature type="region of interest" description="Disordered" evidence="6">
    <location>
        <begin position="129"/>
        <end position="148"/>
    </location>
</feature>
<proteinExistence type="inferred from homology"/>
<feature type="compositionally biased region" description="Polar residues" evidence="6">
    <location>
        <begin position="324"/>
        <end position="334"/>
    </location>
</feature>
<evidence type="ECO:0000256" key="2">
    <source>
        <dbReference type="ARBA" id="ARBA00022679"/>
    </source>
</evidence>
<evidence type="ECO:0000256" key="4">
    <source>
        <dbReference type="ARBA" id="ARBA00022777"/>
    </source>
</evidence>
<dbReference type="OrthoDB" id="266718at2759"/>
<evidence type="ECO:0000256" key="1">
    <source>
        <dbReference type="ARBA" id="ARBA00006529"/>
    </source>
</evidence>
<gene>
    <name evidence="8" type="ORF">RHSIM_Rhsim03G0188600</name>
</gene>
<evidence type="ECO:0000256" key="3">
    <source>
        <dbReference type="ARBA" id="ARBA00022741"/>
    </source>
</evidence>
<dbReference type="Gene3D" id="1.10.510.10">
    <property type="entry name" value="Transferase(Phosphotransferase) domain 1"/>
    <property type="match status" value="1"/>
</dbReference>
<evidence type="ECO:0000313" key="9">
    <source>
        <dbReference type="Proteomes" id="UP000626092"/>
    </source>
</evidence>
<feature type="region of interest" description="Disordered" evidence="6">
    <location>
        <begin position="154"/>
        <end position="194"/>
    </location>
</feature>
<dbReference type="EMBL" id="WJXA01000003">
    <property type="protein sequence ID" value="KAF7149035.1"/>
    <property type="molecule type" value="Genomic_DNA"/>
</dbReference>